<dbReference type="Proteomes" id="UP000199053">
    <property type="component" value="Unassembled WGS sequence"/>
</dbReference>
<name>A0A1G9JIL4_9BACT</name>
<dbReference type="InterPro" id="IPR010260">
    <property type="entry name" value="AlpA"/>
</dbReference>
<proteinExistence type="predicted"/>
<dbReference type="EMBL" id="FNGA01000004">
    <property type="protein sequence ID" value="SDL37437.1"/>
    <property type="molecule type" value="Genomic_DNA"/>
</dbReference>
<dbReference type="OrthoDB" id="9801242at2"/>
<evidence type="ECO:0000313" key="1">
    <source>
        <dbReference type="EMBL" id="SDL37437.1"/>
    </source>
</evidence>
<organism evidence="1 2">
    <name type="scientific">Maridesulfovibrio ferrireducens</name>
    <dbReference type="NCBI Taxonomy" id="246191"/>
    <lineage>
        <taxon>Bacteria</taxon>
        <taxon>Pseudomonadati</taxon>
        <taxon>Thermodesulfobacteriota</taxon>
        <taxon>Desulfovibrionia</taxon>
        <taxon>Desulfovibrionales</taxon>
        <taxon>Desulfovibrionaceae</taxon>
        <taxon>Maridesulfovibrio</taxon>
    </lineage>
</organism>
<dbReference type="STRING" id="246191.SAMN05660337_2816"/>
<dbReference type="AlphaFoldDB" id="A0A1G9JIL4"/>
<gene>
    <name evidence="1" type="ORF">SAMN05660337_2816</name>
</gene>
<dbReference type="RefSeq" id="WP_092162185.1">
    <property type="nucleotide sequence ID" value="NZ_FNGA01000004.1"/>
</dbReference>
<keyword evidence="2" id="KW-1185">Reference proteome</keyword>
<sequence length="80" mass="9126">MKGKEKELLLNPHAGFLRLKDVLKIIPVARSTWLRGVQSGRFPQSIQLTERTVAWAASEIYELVENLQNKNSYPFAKGNE</sequence>
<protein>
    <submittedName>
        <fullName evidence="1">Transcriptional regulator, AlpA family</fullName>
    </submittedName>
</protein>
<evidence type="ECO:0000313" key="2">
    <source>
        <dbReference type="Proteomes" id="UP000199053"/>
    </source>
</evidence>
<dbReference type="Pfam" id="PF05930">
    <property type="entry name" value="Phage_AlpA"/>
    <property type="match status" value="1"/>
</dbReference>
<accession>A0A1G9JIL4</accession>
<reference evidence="2" key="1">
    <citation type="submission" date="2016-10" db="EMBL/GenBank/DDBJ databases">
        <authorList>
            <person name="Varghese N."/>
            <person name="Submissions S."/>
        </authorList>
    </citation>
    <scope>NUCLEOTIDE SEQUENCE [LARGE SCALE GENOMIC DNA]</scope>
    <source>
        <strain evidence="2">DSM 16995</strain>
    </source>
</reference>